<keyword evidence="4" id="KW-1185">Reference proteome</keyword>
<comment type="caution">
    <text evidence="3">The sequence shown here is derived from an EMBL/GenBank/DDBJ whole genome shotgun (WGS) entry which is preliminary data.</text>
</comment>
<dbReference type="SFLD" id="SFLDG01148">
    <property type="entry name" value="Xi_(cytGST)"/>
    <property type="match status" value="1"/>
</dbReference>
<dbReference type="InterPro" id="IPR016639">
    <property type="entry name" value="GST_Omega/GSH"/>
</dbReference>
<dbReference type="InterPro" id="IPR036282">
    <property type="entry name" value="Glutathione-S-Trfase_C_sf"/>
</dbReference>
<organism evidence="3 4">
    <name type="scientific">Rhodotorula diobovata</name>
    <dbReference type="NCBI Taxonomy" id="5288"/>
    <lineage>
        <taxon>Eukaryota</taxon>
        <taxon>Fungi</taxon>
        <taxon>Dikarya</taxon>
        <taxon>Basidiomycota</taxon>
        <taxon>Pucciniomycotina</taxon>
        <taxon>Microbotryomycetes</taxon>
        <taxon>Sporidiobolales</taxon>
        <taxon>Sporidiobolaceae</taxon>
        <taxon>Rhodotorula</taxon>
    </lineage>
</organism>
<dbReference type="SFLD" id="SFLDS00019">
    <property type="entry name" value="Glutathione_Transferase_(cytos"/>
    <property type="match status" value="1"/>
</dbReference>
<evidence type="ECO:0000313" key="3">
    <source>
        <dbReference type="EMBL" id="TNY20487.1"/>
    </source>
</evidence>
<evidence type="ECO:0000313" key="4">
    <source>
        <dbReference type="Proteomes" id="UP000311382"/>
    </source>
</evidence>
<dbReference type="EMBL" id="SOZI01000065">
    <property type="protein sequence ID" value="TNY20487.1"/>
    <property type="molecule type" value="Genomic_DNA"/>
</dbReference>
<dbReference type="PANTHER" id="PTHR32419">
    <property type="entry name" value="GLUTATHIONYL-HYDROQUINONE REDUCTASE"/>
    <property type="match status" value="1"/>
</dbReference>
<dbReference type="OrthoDB" id="2309723at2759"/>
<evidence type="ECO:0000256" key="1">
    <source>
        <dbReference type="SAM" id="MobiDB-lite"/>
    </source>
</evidence>
<accession>A0A5C5FUA5</accession>
<gene>
    <name evidence="3" type="ORF">DMC30DRAFT_397528</name>
</gene>
<dbReference type="GO" id="GO:0004364">
    <property type="term" value="F:glutathione transferase activity"/>
    <property type="evidence" value="ECO:0007669"/>
    <property type="project" value="InterPro"/>
</dbReference>
<feature type="region of interest" description="Disordered" evidence="1">
    <location>
        <begin position="25"/>
        <end position="53"/>
    </location>
</feature>
<dbReference type="InterPro" id="IPR010987">
    <property type="entry name" value="Glutathione-S-Trfase_C-like"/>
</dbReference>
<dbReference type="PANTHER" id="PTHR32419:SF6">
    <property type="entry name" value="GLUTATHIONE S-TRANSFERASE OMEGA-LIKE 1-RELATED"/>
    <property type="match status" value="1"/>
</dbReference>
<feature type="region of interest" description="Disordered" evidence="1">
    <location>
        <begin position="143"/>
        <end position="163"/>
    </location>
</feature>
<dbReference type="STRING" id="5288.A0A5C5FUA5"/>
<dbReference type="InterPro" id="IPR047047">
    <property type="entry name" value="GST_Omega-like_C"/>
</dbReference>
<keyword evidence="3" id="KW-0808">Transferase</keyword>
<feature type="domain" description="GST C-terminal" evidence="2">
    <location>
        <begin position="235"/>
        <end position="363"/>
    </location>
</feature>
<dbReference type="SFLD" id="SFLDG01206">
    <property type="entry name" value="Xi.1"/>
    <property type="match status" value="1"/>
</dbReference>
<dbReference type="AlphaFoldDB" id="A0A5C5FUA5"/>
<feature type="region of interest" description="Disordered" evidence="1">
    <location>
        <begin position="366"/>
        <end position="391"/>
    </location>
</feature>
<dbReference type="Proteomes" id="UP000311382">
    <property type="component" value="Unassembled WGS sequence"/>
</dbReference>
<dbReference type="PROSITE" id="PS50405">
    <property type="entry name" value="GST_CTER"/>
    <property type="match status" value="1"/>
</dbReference>
<dbReference type="Pfam" id="PF13410">
    <property type="entry name" value="GST_C_2"/>
    <property type="match status" value="1"/>
</dbReference>
<dbReference type="InterPro" id="IPR040079">
    <property type="entry name" value="Glutathione_S-Trfase"/>
</dbReference>
<dbReference type="CDD" id="cd03190">
    <property type="entry name" value="GST_C_Omega_like"/>
    <property type="match status" value="1"/>
</dbReference>
<evidence type="ECO:0000259" key="2">
    <source>
        <dbReference type="PROSITE" id="PS50405"/>
    </source>
</evidence>
<dbReference type="InterPro" id="IPR004045">
    <property type="entry name" value="Glutathione_S-Trfase_N"/>
</dbReference>
<dbReference type="Pfam" id="PF13409">
    <property type="entry name" value="GST_N_2"/>
    <property type="match status" value="1"/>
</dbReference>
<dbReference type="GO" id="GO:0005737">
    <property type="term" value="C:cytoplasm"/>
    <property type="evidence" value="ECO:0007669"/>
    <property type="project" value="TreeGrafter"/>
</dbReference>
<sequence>MLARAHCTRLSLNRSLSRALSTSASALARSPRPLSPLGPPTSHHTHTHSRRPFATMPAADITKWASKDGQFRRQASVFRDKIQVGGKFPPEEGRYTLYVSLACPWAHRTLIVRKLKGLERFIDVVTVHPIMLSQGWSFYPPKRDEDGTIQQSQTEAGPDDGIAGVDRDPMYDAHFLRELYFKVDPNYEGRFTVPTLWDKKTEQIVNNESAEIIRFLNTEFNSLLDDEHAKIDLYPESGRAEIDDQADWVYNTVNNGVYKCGFATTQEAYESNMGPLFESLERLDKLLADRKYVAGTDAISEADVRLYTTIVRFDPVYFAHFRTNLGMIRHDFPNLHRWLQHLYWEHPAAFKDTTNFEHIKTHYTKSHPQLNPNRITPMGPRPDIVPLSSSS</sequence>
<reference evidence="3 4" key="1">
    <citation type="submission" date="2019-03" db="EMBL/GenBank/DDBJ databases">
        <title>Rhodosporidium diobovatum UCD-FST 08-225 genome sequencing, assembly, and annotation.</title>
        <authorList>
            <person name="Fakankun I.U."/>
            <person name="Fristensky B."/>
            <person name="Levin D.B."/>
        </authorList>
    </citation>
    <scope>NUCLEOTIDE SEQUENCE [LARGE SCALE GENOMIC DNA]</scope>
    <source>
        <strain evidence="3 4">UCD-FST 08-225</strain>
    </source>
</reference>
<name>A0A5C5FUA5_9BASI</name>
<dbReference type="SUPFAM" id="SSF47616">
    <property type="entry name" value="GST C-terminal domain-like"/>
    <property type="match status" value="1"/>
</dbReference>
<dbReference type="SUPFAM" id="SSF52833">
    <property type="entry name" value="Thioredoxin-like"/>
    <property type="match status" value="1"/>
</dbReference>
<protein>
    <submittedName>
        <fullName evidence="3">Glutathione-S-transferase</fullName>
    </submittedName>
</protein>
<proteinExistence type="predicted"/>
<dbReference type="InterPro" id="IPR036249">
    <property type="entry name" value="Thioredoxin-like_sf"/>
</dbReference>
<dbReference type="Gene3D" id="1.20.1050.10">
    <property type="match status" value="1"/>
</dbReference>
<dbReference type="Gene3D" id="3.40.30.10">
    <property type="entry name" value="Glutaredoxin"/>
    <property type="match status" value="1"/>
</dbReference>